<evidence type="ECO:0000313" key="2">
    <source>
        <dbReference type="EMBL" id="PWK31631.1"/>
    </source>
</evidence>
<dbReference type="InterPro" id="IPR009420">
    <property type="entry name" value="FlhE"/>
</dbReference>
<dbReference type="EMBL" id="QGGT01000009">
    <property type="protein sequence ID" value="PWK31631.1"/>
    <property type="molecule type" value="Genomic_DNA"/>
</dbReference>
<comment type="caution">
    <text evidence="2">The sequence shown here is derived from an EMBL/GenBank/DDBJ whole genome shotgun (WGS) entry which is preliminary data.</text>
</comment>
<feature type="chain" id="PRO_5016421528" evidence="1">
    <location>
        <begin position="22"/>
        <end position="150"/>
    </location>
</feature>
<keyword evidence="2" id="KW-0969">Cilium</keyword>
<reference evidence="2 3" key="1">
    <citation type="submission" date="2018-05" db="EMBL/GenBank/DDBJ databases">
        <title>Genomic Encyclopedia of Type Strains, Phase IV (KMG-V): Genome sequencing to study the core and pangenomes of soil and plant-associated prokaryotes.</title>
        <authorList>
            <person name="Whitman W."/>
        </authorList>
    </citation>
    <scope>NUCLEOTIDE SEQUENCE [LARGE SCALE GENOMIC DNA]</scope>
    <source>
        <strain evidence="2 3">SLV-132</strain>
    </source>
</reference>
<gene>
    <name evidence="2" type="ORF">C7419_10988</name>
</gene>
<proteinExistence type="predicted"/>
<sequence length="150" mass="15957">MRTPKLALLCVVTIASVGAAAAPSDHITRATLELGSRHAWNASVVGPTITGRGQRTLSAPIQPGAMMPQSEGVITSVRWRYSFARIPPVDLQAYLCNAQRCVMLSSPEGKTDAFSGDDAAKGFVFAFRVPGQGVLPVLQGRSNEVTVSYR</sequence>
<dbReference type="RefSeq" id="WP_109585444.1">
    <property type="nucleotide sequence ID" value="NZ_JBEFLL010000020.1"/>
</dbReference>
<keyword evidence="2" id="KW-0966">Cell projection</keyword>
<dbReference type="Pfam" id="PF06366">
    <property type="entry name" value="FlhE"/>
    <property type="match status" value="1"/>
</dbReference>
<keyword evidence="3" id="KW-1185">Reference proteome</keyword>
<dbReference type="OrthoDB" id="6521367at2"/>
<keyword evidence="1" id="KW-0732">Signal</keyword>
<organism evidence="2 3">
    <name type="scientific">Cupriavidus plantarum</name>
    <dbReference type="NCBI Taxonomy" id="942865"/>
    <lineage>
        <taxon>Bacteria</taxon>
        <taxon>Pseudomonadati</taxon>
        <taxon>Pseudomonadota</taxon>
        <taxon>Betaproteobacteria</taxon>
        <taxon>Burkholderiales</taxon>
        <taxon>Burkholderiaceae</taxon>
        <taxon>Cupriavidus</taxon>
    </lineage>
</organism>
<evidence type="ECO:0000256" key="1">
    <source>
        <dbReference type="SAM" id="SignalP"/>
    </source>
</evidence>
<dbReference type="Proteomes" id="UP000245754">
    <property type="component" value="Unassembled WGS sequence"/>
</dbReference>
<name>A0A316EHX0_9BURK</name>
<feature type="signal peptide" evidence="1">
    <location>
        <begin position="1"/>
        <end position="21"/>
    </location>
</feature>
<accession>A0A316EHX0</accession>
<dbReference type="AlphaFoldDB" id="A0A316EHX0"/>
<evidence type="ECO:0000313" key="3">
    <source>
        <dbReference type="Proteomes" id="UP000245754"/>
    </source>
</evidence>
<keyword evidence="2" id="KW-0282">Flagellum</keyword>
<protein>
    <submittedName>
        <fullName evidence="2">Flagellar protein FlhE</fullName>
    </submittedName>
</protein>